<dbReference type="OMA" id="EDICHLE"/>
<dbReference type="GeneTree" id="ENSGT00940000157767"/>
<dbReference type="InterPro" id="IPR051412">
    <property type="entry name" value="Formin_Homology_Diaphanous_sf"/>
</dbReference>
<dbReference type="SUPFAM" id="SSF101447">
    <property type="entry name" value="Formin homology 2 domain (FH2 domain)"/>
    <property type="match status" value="1"/>
</dbReference>
<evidence type="ECO:0000259" key="2">
    <source>
        <dbReference type="PROSITE" id="PS51444"/>
    </source>
</evidence>
<dbReference type="Pfam" id="PF02181">
    <property type="entry name" value="FH2"/>
    <property type="match status" value="1"/>
</dbReference>
<dbReference type="Ensembl" id="ENSPMAT00000001778.1">
    <property type="protein sequence ID" value="ENSPMAP00000001769.1"/>
    <property type="gene ID" value="ENSPMAG00000001611.1"/>
</dbReference>
<dbReference type="InterPro" id="IPR042201">
    <property type="entry name" value="FH2_Formin_sf"/>
</dbReference>
<dbReference type="GO" id="GO:0005884">
    <property type="term" value="C:actin filament"/>
    <property type="evidence" value="ECO:0007669"/>
    <property type="project" value="TreeGrafter"/>
</dbReference>
<evidence type="ECO:0000313" key="3">
    <source>
        <dbReference type="Ensembl" id="ENSPMAP00000001769.1"/>
    </source>
</evidence>
<sequence length="247" mass="28321">AIFLGSFRMDYQEIKSIILSVDEERITESMIQSLINQLPEPEQLSALASLKNEYEDLCEPEQFGVVISSVKRLRPRLNAILFRLQFDEQVANLKPDIVAVSAACEEIRRSDSFSKLLELVLLMGNYMNAGSRNAQTFGFQMGFLCKLKDTKSNDQKLTLLHFLAQMCEEKHPDVLRFTEELTHVEKASTVAAENLQKSLKQMEKQVQQLEGDLRAFSTTDDDTDKFVEKMTISLAAEKAWWEKRRSM</sequence>
<feature type="domain" description="FH2" evidence="2">
    <location>
        <begin position="1"/>
        <end position="247"/>
    </location>
</feature>
<evidence type="ECO:0000256" key="1">
    <source>
        <dbReference type="SAM" id="Coils"/>
    </source>
</evidence>
<dbReference type="PANTHER" id="PTHR45691:SF6">
    <property type="entry name" value="PROTEIN DIAPHANOUS"/>
    <property type="match status" value="1"/>
</dbReference>
<accession>S4R988</accession>
<dbReference type="PANTHER" id="PTHR45691">
    <property type="entry name" value="PROTEIN DIAPHANOUS"/>
    <property type="match status" value="1"/>
</dbReference>
<keyword evidence="1" id="KW-0175">Coiled coil</keyword>
<protein>
    <recommendedName>
        <fullName evidence="2">FH2 domain-containing protein</fullName>
    </recommendedName>
</protein>
<proteinExistence type="predicted"/>
<dbReference type="AlphaFoldDB" id="S4R988"/>
<dbReference type="PROSITE" id="PS51444">
    <property type="entry name" value="FH2"/>
    <property type="match status" value="1"/>
</dbReference>
<reference evidence="3" key="2">
    <citation type="submission" date="2025-09" db="UniProtKB">
        <authorList>
            <consortium name="Ensembl"/>
        </authorList>
    </citation>
    <scope>IDENTIFICATION</scope>
</reference>
<dbReference type="STRING" id="7757.ENSPMAP00000001769"/>
<reference evidence="3" key="1">
    <citation type="submission" date="2025-08" db="UniProtKB">
        <authorList>
            <consortium name="Ensembl"/>
        </authorList>
    </citation>
    <scope>IDENTIFICATION</scope>
</reference>
<feature type="coiled-coil region" evidence="1">
    <location>
        <begin position="185"/>
        <end position="219"/>
    </location>
</feature>
<name>S4R988_PETMA</name>
<dbReference type="Gene3D" id="1.20.58.2220">
    <property type="entry name" value="Formin, FH2 domain"/>
    <property type="match status" value="1"/>
</dbReference>
<organism evidence="3">
    <name type="scientific">Petromyzon marinus</name>
    <name type="common">Sea lamprey</name>
    <dbReference type="NCBI Taxonomy" id="7757"/>
    <lineage>
        <taxon>Eukaryota</taxon>
        <taxon>Metazoa</taxon>
        <taxon>Chordata</taxon>
        <taxon>Craniata</taxon>
        <taxon>Vertebrata</taxon>
        <taxon>Cyclostomata</taxon>
        <taxon>Hyperoartia</taxon>
        <taxon>Petromyzontiformes</taxon>
        <taxon>Petromyzontidae</taxon>
        <taxon>Petromyzon</taxon>
    </lineage>
</organism>
<dbReference type="InterPro" id="IPR015425">
    <property type="entry name" value="FH2_Formin"/>
</dbReference>
<dbReference type="HOGENOM" id="CLU_1059824_0_0_1"/>
<dbReference type="SMART" id="SM00498">
    <property type="entry name" value="FH2"/>
    <property type="match status" value="1"/>
</dbReference>
<dbReference type="GO" id="GO:0030041">
    <property type="term" value="P:actin filament polymerization"/>
    <property type="evidence" value="ECO:0007669"/>
    <property type="project" value="TreeGrafter"/>
</dbReference>